<accession>A0ABS2ZBD4</accession>
<dbReference type="Pfam" id="PF01738">
    <property type="entry name" value="DLH"/>
    <property type="match status" value="1"/>
</dbReference>
<name>A0ABS2ZBD4_9BACL</name>
<reference evidence="2 3" key="1">
    <citation type="submission" date="2021-01" db="EMBL/GenBank/DDBJ databases">
        <title>Genome Sequencing of Type Strains.</title>
        <authorList>
            <person name="Lemaire J.F."/>
            <person name="Inderbitzin P."/>
            <person name="Collins S.B."/>
            <person name="Wespe N."/>
            <person name="Knight-Connoni V."/>
        </authorList>
    </citation>
    <scope>NUCLEOTIDE SEQUENCE [LARGE SCALE GENOMIC DNA]</scope>
    <source>
        <strain evidence="2 3">DSM 14730</strain>
    </source>
</reference>
<protein>
    <submittedName>
        <fullName evidence="2">Dienelactone hydrolase family protein</fullName>
    </submittedName>
</protein>
<dbReference type="InterPro" id="IPR051049">
    <property type="entry name" value="Dienelactone_hydrolase-like"/>
</dbReference>
<evidence type="ECO:0000313" key="3">
    <source>
        <dbReference type="Proteomes" id="UP001319060"/>
    </source>
</evidence>
<feature type="domain" description="Dienelactone hydrolase" evidence="1">
    <location>
        <begin position="4"/>
        <end position="192"/>
    </location>
</feature>
<dbReference type="PANTHER" id="PTHR46623:SF6">
    <property type="entry name" value="ALPHA_BETA-HYDROLASES SUPERFAMILY PROTEIN"/>
    <property type="match status" value="1"/>
</dbReference>
<dbReference type="Proteomes" id="UP001319060">
    <property type="component" value="Unassembled WGS sequence"/>
</dbReference>
<dbReference type="SUPFAM" id="SSF53474">
    <property type="entry name" value="alpha/beta-Hydrolases"/>
    <property type="match status" value="1"/>
</dbReference>
<evidence type="ECO:0000259" key="1">
    <source>
        <dbReference type="Pfam" id="PF01738"/>
    </source>
</evidence>
<keyword evidence="2" id="KW-0378">Hydrolase</keyword>
<sequence length="192" mass="22243">MQKRDTAVIVLHEIYGINEHIKNVCKLFESQGFDAICPNFIEKNSPFSYEEEEIAYRHFMINIGFKKAANQMKRLVLNVKEKYKKVYLVGFSVGATIAWKCSDDRSVDGVVGFYGSRIRDFLEIEPTCPVMLFFPEKEDSFHVDDLVTSLQKKNIEVYQLTGNHGFTDPYSPNFQKQSAQQAYKKVSDFLRQ</sequence>
<organism evidence="2 3">
    <name type="scientific">Fictibacillus barbaricus</name>
    <dbReference type="NCBI Taxonomy" id="182136"/>
    <lineage>
        <taxon>Bacteria</taxon>
        <taxon>Bacillati</taxon>
        <taxon>Bacillota</taxon>
        <taxon>Bacilli</taxon>
        <taxon>Bacillales</taxon>
        <taxon>Fictibacillaceae</taxon>
        <taxon>Fictibacillus</taxon>
    </lineage>
</organism>
<dbReference type="InterPro" id="IPR029058">
    <property type="entry name" value="AB_hydrolase_fold"/>
</dbReference>
<dbReference type="PANTHER" id="PTHR46623">
    <property type="entry name" value="CARBOXYMETHYLENEBUTENOLIDASE-RELATED"/>
    <property type="match status" value="1"/>
</dbReference>
<keyword evidence="3" id="KW-1185">Reference proteome</keyword>
<comment type="caution">
    <text evidence="2">The sequence shown here is derived from an EMBL/GenBank/DDBJ whole genome shotgun (WGS) entry which is preliminary data.</text>
</comment>
<dbReference type="GO" id="GO:0016787">
    <property type="term" value="F:hydrolase activity"/>
    <property type="evidence" value="ECO:0007669"/>
    <property type="project" value="UniProtKB-KW"/>
</dbReference>
<gene>
    <name evidence="2" type="ORF">JYA64_06710</name>
</gene>
<dbReference type="EMBL" id="JAFHKS010000042">
    <property type="protein sequence ID" value="MBN3544977.1"/>
    <property type="molecule type" value="Genomic_DNA"/>
</dbReference>
<evidence type="ECO:0000313" key="2">
    <source>
        <dbReference type="EMBL" id="MBN3544977.1"/>
    </source>
</evidence>
<dbReference type="InterPro" id="IPR002925">
    <property type="entry name" value="Dienelactn_hydro"/>
</dbReference>
<proteinExistence type="predicted"/>
<dbReference type="Gene3D" id="3.40.50.1820">
    <property type="entry name" value="alpha/beta hydrolase"/>
    <property type="match status" value="1"/>
</dbReference>